<dbReference type="GO" id="GO:0004672">
    <property type="term" value="F:protein kinase activity"/>
    <property type="evidence" value="ECO:0007669"/>
    <property type="project" value="InterPro"/>
</dbReference>
<keyword evidence="4" id="KW-1185">Reference proteome</keyword>
<proteinExistence type="predicted"/>
<dbReference type="Gene3D" id="3.30.200.20">
    <property type="entry name" value="Phosphorylase Kinase, domain 1"/>
    <property type="match status" value="1"/>
</dbReference>
<reference evidence="3 4" key="2">
    <citation type="submission" date="2018-03" db="EMBL/GenBank/DDBJ databases">
        <title>The ancient ancestry and fast evolution of plastids.</title>
        <authorList>
            <person name="Moore K.R."/>
            <person name="Magnabosco C."/>
            <person name="Momper L."/>
            <person name="Gold D.A."/>
            <person name="Bosak T."/>
            <person name="Fournier G.P."/>
        </authorList>
    </citation>
    <scope>NUCLEOTIDE SEQUENCE [LARGE SCALE GENOMIC DNA]</scope>
    <source>
        <strain evidence="3 4">CCAP 1448/3</strain>
    </source>
</reference>
<dbReference type="InterPro" id="IPR000719">
    <property type="entry name" value="Prot_kinase_dom"/>
</dbReference>
<organism evidence="3 4">
    <name type="scientific">Merismopedia glauca CCAP 1448/3</name>
    <dbReference type="NCBI Taxonomy" id="1296344"/>
    <lineage>
        <taxon>Bacteria</taxon>
        <taxon>Bacillati</taxon>
        <taxon>Cyanobacteriota</taxon>
        <taxon>Cyanophyceae</taxon>
        <taxon>Synechococcales</taxon>
        <taxon>Merismopediaceae</taxon>
        <taxon>Merismopedia</taxon>
    </lineage>
</organism>
<protein>
    <recommendedName>
        <fullName evidence="2">Protein kinase domain-containing protein</fullName>
    </recommendedName>
</protein>
<dbReference type="SUPFAM" id="SSF56112">
    <property type="entry name" value="Protein kinase-like (PK-like)"/>
    <property type="match status" value="1"/>
</dbReference>
<evidence type="ECO:0000259" key="2">
    <source>
        <dbReference type="PROSITE" id="PS50011"/>
    </source>
</evidence>
<name>A0A2T1CA59_9CYAN</name>
<gene>
    <name evidence="3" type="ORF">C7B64_00455</name>
</gene>
<dbReference type="InterPro" id="IPR017441">
    <property type="entry name" value="Protein_kinase_ATP_BS"/>
</dbReference>
<dbReference type="InterPro" id="IPR011009">
    <property type="entry name" value="Kinase-like_dom_sf"/>
</dbReference>
<evidence type="ECO:0000256" key="1">
    <source>
        <dbReference type="PROSITE-ProRule" id="PRU10141"/>
    </source>
</evidence>
<dbReference type="GO" id="GO:0005524">
    <property type="term" value="F:ATP binding"/>
    <property type="evidence" value="ECO:0007669"/>
    <property type="project" value="UniProtKB-UniRule"/>
</dbReference>
<dbReference type="EMBL" id="PVWJ01000002">
    <property type="protein sequence ID" value="PSB05152.1"/>
    <property type="molecule type" value="Genomic_DNA"/>
</dbReference>
<dbReference type="OrthoDB" id="468998at2"/>
<sequence>MLNELLDRRYKVTDTLGSGGFGQTYIAEDTKLPGSPRCVVKHLKPSSNDPFTLQVARRLFDSEAQTLQQMGTHPQIPQLLAFF</sequence>
<feature type="domain" description="Protein kinase" evidence="2">
    <location>
        <begin position="10"/>
        <end position="83"/>
    </location>
</feature>
<keyword evidence="1" id="KW-0067">ATP-binding</keyword>
<feature type="binding site" evidence="1">
    <location>
        <position position="41"/>
    </location>
    <ligand>
        <name>ATP</name>
        <dbReference type="ChEBI" id="CHEBI:30616"/>
    </ligand>
</feature>
<evidence type="ECO:0000313" key="4">
    <source>
        <dbReference type="Proteomes" id="UP000238762"/>
    </source>
</evidence>
<dbReference type="RefSeq" id="WP_106286697.1">
    <property type="nucleotide sequence ID" value="NZ_CAWNTC010000104.1"/>
</dbReference>
<evidence type="ECO:0000313" key="3">
    <source>
        <dbReference type="EMBL" id="PSB05152.1"/>
    </source>
</evidence>
<reference evidence="3 4" key="1">
    <citation type="submission" date="2018-02" db="EMBL/GenBank/DDBJ databases">
        <authorList>
            <person name="Cohen D.B."/>
            <person name="Kent A.D."/>
        </authorList>
    </citation>
    <scope>NUCLEOTIDE SEQUENCE [LARGE SCALE GENOMIC DNA]</scope>
    <source>
        <strain evidence="3 4">CCAP 1448/3</strain>
    </source>
</reference>
<keyword evidence="1" id="KW-0547">Nucleotide-binding</keyword>
<dbReference type="PROSITE" id="PS00107">
    <property type="entry name" value="PROTEIN_KINASE_ATP"/>
    <property type="match status" value="1"/>
</dbReference>
<dbReference type="PROSITE" id="PS50011">
    <property type="entry name" value="PROTEIN_KINASE_DOM"/>
    <property type="match status" value="1"/>
</dbReference>
<dbReference type="AlphaFoldDB" id="A0A2T1CA59"/>
<comment type="caution">
    <text evidence="3">The sequence shown here is derived from an EMBL/GenBank/DDBJ whole genome shotgun (WGS) entry which is preliminary data.</text>
</comment>
<accession>A0A2T1CA59</accession>
<dbReference type="Proteomes" id="UP000238762">
    <property type="component" value="Unassembled WGS sequence"/>
</dbReference>